<dbReference type="RefSeq" id="XP_060454161.1">
    <property type="nucleotide sequence ID" value="XM_060597249.1"/>
</dbReference>
<proteinExistence type="predicted"/>
<dbReference type="EMBL" id="AP028213">
    <property type="protein sequence ID" value="BEI88895.1"/>
    <property type="molecule type" value="Genomic_DNA"/>
</dbReference>
<keyword evidence="2" id="KW-1185">Reference proteome</keyword>
<accession>A0AA48L102</accession>
<organism evidence="1 2">
    <name type="scientific">Cutaneotrichosporon cavernicola</name>
    <dbReference type="NCBI Taxonomy" id="279322"/>
    <lineage>
        <taxon>Eukaryota</taxon>
        <taxon>Fungi</taxon>
        <taxon>Dikarya</taxon>
        <taxon>Basidiomycota</taxon>
        <taxon>Agaricomycotina</taxon>
        <taxon>Tremellomycetes</taxon>
        <taxon>Trichosporonales</taxon>
        <taxon>Trichosporonaceae</taxon>
        <taxon>Cutaneotrichosporon</taxon>
    </lineage>
</organism>
<sequence length="269" mass="30812">MRILAALRIARPAIAHPAIAHRPHPTTAHPTIAHRPHPPIAHRPHPTTTRAFSSTCARGKGIEPRQLPVLNAFCDYLEGRDLSGFSHRTAVFRDFMDTAPPDIKDLSVYVRAPSDLFYLYRSQLSTRFPDFWNMRKTPLTRLQPKRKGMRSGHLPIDMEILHAYLTFLRNFNWDRPVNRAVLRQEFTQSIAPGSMLTRIKEAVSFWKNFERVHASELASVPQWAHLYNLRALHIVNASGTVRKLTRAEQREVGGHAGVVRDKKRIQPVH</sequence>
<gene>
    <name evidence="1" type="ORF">CcaverHIS019_0202570</name>
</gene>
<evidence type="ECO:0000313" key="1">
    <source>
        <dbReference type="EMBL" id="BEI88895.1"/>
    </source>
</evidence>
<evidence type="ECO:0000313" key="2">
    <source>
        <dbReference type="Proteomes" id="UP001233271"/>
    </source>
</evidence>
<protein>
    <submittedName>
        <fullName evidence="1">Uncharacterized protein</fullName>
    </submittedName>
</protein>
<dbReference type="Proteomes" id="UP001233271">
    <property type="component" value="Chromosome 2"/>
</dbReference>
<dbReference type="GeneID" id="85492766"/>
<name>A0AA48L102_9TREE</name>
<dbReference type="KEGG" id="ccac:CcaHIS019_0202570"/>
<dbReference type="AlphaFoldDB" id="A0AA48L102"/>
<reference evidence="1" key="1">
    <citation type="journal article" date="2023" name="BMC Genomics">
        <title>Chromosome-level genome assemblies of Cutaneotrichosporon spp. (Trichosporonales, Basidiomycota) reveal imbalanced evolution between nucleotide sequences and chromosome synteny.</title>
        <authorList>
            <person name="Kobayashi Y."/>
            <person name="Kayamori A."/>
            <person name="Aoki K."/>
            <person name="Shiwa Y."/>
            <person name="Matsutani M."/>
            <person name="Fujita N."/>
            <person name="Sugita T."/>
            <person name="Iwasaki W."/>
            <person name="Tanaka N."/>
            <person name="Takashima M."/>
        </authorList>
    </citation>
    <scope>NUCLEOTIDE SEQUENCE</scope>
    <source>
        <strain evidence="1">HIS019</strain>
    </source>
</reference>